<keyword evidence="2" id="KW-1185">Reference proteome</keyword>
<dbReference type="Proteomes" id="UP000054279">
    <property type="component" value="Unassembled WGS sequence"/>
</dbReference>
<reference evidence="1 2" key="1">
    <citation type="submission" date="2014-06" db="EMBL/GenBank/DDBJ databases">
        <title>Evolutionary Origins and Diversification of the Mycorrhizal Mutualists.</title>
        <authorList>
            <consortium name="DOE Joint Genome Institute"/>
            <consortium name="Mycorrhizal Genomics Consortium"/>
            <person name="Kohler A."/>
            <person name="Kuo A."/>
            <person name="Nagy L.G."/>
            <person name="Floudas D."/>
            <person name="Copeland A."/>
            <person name="Barry K.W."/>
            <person name="Cichocki N."/>
            <person name="Veneault-Fourrey C."/>
            <person name="LaButti K."/>
            <person name="Lindquist E.A."/>
            <person name="Lipzen A."/>
            <person name="Lundell T."/>
            <person name="Morin E."/>
            <person name="Murat C."/>
            <person name="Riley R."/>
            <person name="Ohm R."/>
            <person name="Sun H."/>
            <person name="Tunlid A."/>
            <person name="Henrissat B."/>
            <person name="Grigoriev I.V."/>
            <person name="Hibbett D.S."/>
            <person name="Martin F."/>
        </authorList>
    </citation>
    <scope>NUCLEOTIDE SEQUENCE [LARGE SCALE GENOMIC DNA]</scope>
    <source>
        <strain evidence="1 2">SS14</strain>
    </source>
</reference>
<proteinExistence type="predicted"/>
<accession>A0A0C9TNG5</accession>
<name>A0A0C9TNG5_SPHS4</name>
<gene>
    <name evidence="1" type="ORF">M422DRAFT_266693</name>
</gene>
<sequence length="160" mass="18608">MEHSVGFLPSTGGSSHQPCLSDMARHCPRPFYPVDPYPFPKRPFIKHFGFFTGTRSLQVFFDDHDSKGYVTKTCVRALNLKSIEDLDQFNANVSGLLKSILPRTSDRWIKPSYRRLPYLDILVTRPTPRLVYLIFDTIGLYFEVFSRSHEDNYWDAWALL</sequence>
<evidence type="ECO:0000313" key="1">
    <source>
        <dbReference type="EMBL" id="KIJ31553.1"/>
    </source>
</evidence>
<evidence type="ECO:0000313" key="2">
    <source>
        <dbReference type="Proteomes" id="UP000054279"/>
    </source>
</evidence>
<dbReference type="EMBL" id="KN837240">
    <property type="protein sequence ID" value="KIJ31553.1"/>
    <property type="molecule type" value="Genomic_DNA"/>
</dbReference>
<dbReference type="AlphaFoldDB" id="A0A0C9TNG5"/>
<protein>
    <submittedName>
        <fullName evidence="1">Uncharacterized protein</fullName>
    </submittedName>
</protein>
<organism evidence="1 2">
    <name type="scientific">Sphaerobolus stellatus (strain SS14)</name>
    <dbReference type="NCBI Taxonomy" id="990650"/>
    <lineage>
        <taxon>Eukaryota</taxon>
        <taxon>Fungi</taxon>
        <taxon>Dikarya</taxon>
        <taxon>Basidiomycota</taxon>
        <taxon>Agaricomycotina</taxon>
        <taxon>Agaricomycetes</taxon>
        <taxon>Phallomycetidae</taxon>
        <taxon>Geastrales</taxon>
        <taxon>Sphaerobolaceae</taxon>
        <taxon>Sphaerobolus</taxon>
    </lineage>
</organism>
<dbReference type="HOGENOM" id="CLU_1653235_0_0_1"/>